<evidence type="ECO:0000313" key="2">
    <source>
        <dbReference type="EMBL" id="MBD7946317.1"/>
    </source>
</evidence>
<evidence type="ECO:0000313" key="3">
    <source>
        <dbReference type="Proteomes" id="UP000640786"/>
    </source>
</evidence>
<sequence>MEIVVHSLVCMYGLLTLVAGVVQWKEKGFSIRSLLFVLTSLALVVSSFIPNWTLYLIVVCFISLHLLAIWEGIQTKGRISYSHHGFRFVFHMLIVIGVIL</sequence>
<dbReference type="RefSeq" id="WP_191697945.1">
    <property type="nucleotide sequence ID" value="NZ_JACSQO010000016.1"/>
</dbReference>
<keyword evidence="1" id="KW-1133">Transmembrane helix</keyword>
<name>A0ABR8RFC4_9BACI</name>
<feature type="transmembrane region" description="Helical" evidence="1">
    <location>
        <begin position="55"/>
        <end position="73"/>
    </location>
</feature>
<reference evidence="2 3" key="1">
    <citation type="submission" date="2020-08" db="EMBL/GenBank/DDBJ databases">
        <title>A Genomic Blueprint of the Chicken Gut Microbiome.</title>
        <authorList>
            <person name="Gilroy R."/>
            <person name="Ravi A."/>
            <person name="Getino M."/>
            <person name="Pursley I."/>
            <person name="Horton D.L."/>
            <person name="Alikhan N.-F."/>
            <person name="Baker D."/>
            <person name="Gharbi K."/>
            <person name="Hall N."/>
            <person name="Watson M."/>
            <person name="Adriaenssens E.M."/>
            <person name="Foster-Nyarko E."/>
            <person name="Jarju S."/>
            <person name="Secka A."/>
            <person name="Antonio M."/>
            <person name="Oren A."/>
            <person name="Chaudhuri R."/>
            <person name="La Ragione R.M."/>
            <person name="Hildebrand F."/>
            <person name="Pallen M.J."/>
        </authorList>
    </citation>
    <scope>NUCLEOTIDE SEQUENCE [LARGE SCALE GENOMIC DNA]</scope>
    <source>
        <strain evidence="2 3">Sa2BUA9</strain>
    </source>
</reference>
<keyword evidence="3" id="KW-1185">Reference proteome</keyword>
<comment type="caution">
    <text evidence="2">The sequence shown here is derived from an EMBL/GenBank/DDBJ whole genome shotgun (WGS) entry which is preliminary data.</text>
</comment>
<gene>
    <name evidence="2" type="ORF">H9650_19635</name>
</gene>
<feature type="transmembrane region" description="Helical" evidence="1">
    <location>
        <begin position="31"/>
        <end position="49"/>
    </location>
</feature>
<keyword evidence="1" id="KW-0472">Membrane</keyword>
<feature type="transmembrane region" description="Helical" evidence="1">
    <location>
        <begin position="6"/>
        <end position="24"/>
    </location>
</feature>
<organism evidence="2 3">
    <name type="scientific">Psychrobacillus faecigallinarum</name>
    <dbReference type="NCBI Taxonomy" id="2762235"/>
    <lineage>
        <taxon>Bacteria</taxon>
        <taxon>Bacillati</taxon>
        <taxon>Bacillota</taxon>
        <taxon>Bacilli</taxon>
        <taxon>Bacillales</taxon>
        <taxon>Bacillaceae</taxon>
        <taxon>Psychrobacillus</taxon>
    </lineage>
</organism>
<dbReference type="Proteomes" id="UP000640786">
    <property type="component" value="Unassembled WGS sequence"/>
</dbReference>
<keyword evidence="1" id="KW-0812">Transmembrane</keyword>
<dbReference type="EMBL" id="JACSQO010000016">
    <property type="protein sequence ID" value="MBD7946317.1"/>
    <property type="molecule type" value="Genomic_DNA"/>
</dbReference>
<protein>
    <submittedName>
        <fullName evidence="2">Uncharacterized protein</fullName>
    </submittedName>
</protein>
<evidence type="ECO:0000256" key="1">
    <source>
        <dbReference type="SAM" id="Phobius"/>
    </source>
</evidence>
<accession>A0ABR8RFC4</accession>
<proteinExistence type="predicted"/>